<reference evidence="1 2" key="1">
    <citation type="journal article" date="2015" name="PLoS ONE">
        <title>Rice-Infecting Pseudomonas Genomes Are Highly Accessorized and Harbor Multiple Putative Virulence Mechanisms to Cause Sheath Brown Rot.</title>
        <authorList>
            <person name="Quibod I.L."/>
            <person name="Grande G."/>
            <person name="Oreiro E.G."/>
            <person name="Borja F.N."/>
            <person name="Dossa G.S."/>
            <person name="Mauleon R."/>
            <person name="Cruz C.V."/>
            <person name="Oliva R."/>
        </authorList>
    </citation>
    <scope>NUCLEOTIDE SEQUENCE [LARGE SCALE GENOMIC DNA]</scope>
    <source>
        <strain evidence="1 2">IRRI 6609</strain>
    </source>
</reference>
<dbReference type="EMBL" id="JSYZ01000007">
    <property type="protein sequence ID" value="KPA91218.1"/>
    <property type="molecule type" value="Genomic_DNA"/>
</dbReference>
<evidence type="ECO:0000313" key="1">
    <source>
        <dbReference type="EMBL" id="KPA91218.1"/>
    </source>
</evidence>
<dbReference type="STRING" id="50340.PF66_02099"/>
<gene>
    <name evidence="1" type="ORF">PF66_02099</name>
</gene>
<dbReference type="RefSeq" id="WP_160319901.1">
    <property type="nucleotide sequence ID" value="NZ_JAQMZR010000005.1"/>
</dbReference>
<accession>A0A0N0VJU4</accession>
<keyword evidence="2" id="KW-1185">Reference proteome</keyword>
<name>A0A0N0VJU4_9PSED</name>
<protein>
    <submittedName>
        <fullName evidence="1">Uncharacterized protein</fullName>
    </submittedName>
</protein>
<proteinExistence type="predicted"/>
<sequence>MMRTADAARLLILAALFGGAVILAPAQPRQDGFANIAPGHAAWAPKDYWPGP</sequence>
<dbReference type="Proteomes" id="UP000037931">
    <property type="component" value="Unassembled WGS sequence"/>
</dbReference>
<dbReference type="PATRIC" id="fig|50340.44.peg.3609"/>
<dbReference type="AlphaFoldDB" id="A0A0N0VJU4"/>
<comment type="caution">
    <text evidence="1">The sequence shown here is derived from an EMBL/GenBank/DDBJ whole genome shotgun (WGS) entry which is preliminary data.</text>
</comment>
<evidence type="ECO:0000313" key="2">
    <source>
        <dbReference type="Proteomes" id="UP000037931"/>
    </source>
</evidence>
<organism evidence="1 2">
    <name type="scientific">Pseudomonas asplenii</name>
    <dbReference type="NCBI Taxonomy" id="53407"/>
    <lineage>
        <taxon>Bacteria</taxon>
        <taxon>Pseudomonadati</taxon>
        <taxon>Pseudomonadota</taxon>
        <taxon>Gammaproteobacteria</taxon>
        <taxon>Pseudomonadales</taxon>
        <taxon>Pseudomonadaceae</taxon>
        <taxon>Pseudomonas</taxon>
    </lineage>
</organism>